<evidence type="ECO:0000256" key="1">
    <source>
        <dbReference type="ARBA" id="ARBA00008645"/>
    </source>
</evidence>
<comment type="catalytic activity">
    <reaction evidence="11">
        <text>1-octadecanoyl-2-(5Z,8Z,11Z,14Z-eicosatetraenoyl)-sn-glycerol + H2O = 2-(5Z,8Z,11Z,14Z-eicosatetraenoyl)-glycerol + octadecanoate + H(+)</text>
        <dbReference type="Rhea" id="RHEA:38507"/>
        <dbReference type="ChEBI" id="CHEBI:15377"/>
        <dbReference type="ChEBI" id="CHEBI:15378"/>
        <dbReference type="ChEBI" id="CHEBI:25629"/>
        <dbReference type="ChEBI" id="CHEBI:52392"/>
        <dbReference type="ChEBI" id="CHEBI:75728"/>
    </reaction>
</comment>
<organism evidence="13 14">
    <name type="scientific">Hymenolepis diminuta</name>
    <name type="common">Rat tapeworm</name>
    <dbReference type="NCBI Taxonomy" id="6216"/>
    <lineage>
        <taxon>Eukaryota</taxon>
        <taxon>Metazoa</taxon>
        <taxon>Spiralia</taxon>
        <taxon>Lophotrochozoa</taxon>
        <taxon>Platyhelminthes</taxon>
        <taxon>Cestoda</taxon>
        <taxon>Eucestoda</taxon>
        <taxon>Cyclophyllidea</taxon>
        <taxon>Hymenolepididae</taxon>
        <taxon>Hymenolepis</taxon>
    </lineage>
</organism>
<accession>A0A564Z9D2</accession>
<evidence type="ECO:0000256" key="2">
    <source>
        <dbReference type="ARBA" id="ARBA00022801"/>
    </source>
</evidence>
<dbReference type="PANTHER" id="PTHR46118:SF4">
    <property type="entry name" value="PROTEIN ABHD11"/>
    <property type="match status" value="1"/>
</dbReference>
<name>A0A564Z9D2_HYMDI</name>
<evidence type="ECO:0000256" key="4">
    <source>
        <dbReference type="ARBA" id="ARBA00042703"/>
    </source>
</evidence>
<keyword evidence="14" id="KW-1185">Reference proteome</keyword>
<dbReference type="GO" id="GO:0005739">
    <property type="term" value="C:mitochondrion"/>
    <property type="evidence" value="ECO:0007669"/>
    <property type="project" value="TreeGrafter"/>
</dbReference>
<dbReference type="Pfam" id="PF00561">
    <property type="entry name" value="Abhydrolase_1"/>
    <property type="match status" value="1"/>
</dbReference>
<evidence type="ECO:0000313" key="13">
    <source>
        <dbReference type="EMBL" id="VUZ56107.1"/>
    </source>
</evidence>
<evidence type="ECO:0000256" key="11">
    <source>
        <dbReference type="ARBA" id="ARBA00048919"/>
    </source>
</evidence>
<comment type="catalytic activity">
    <reaction evidence="8">
        <text>1-octadecanoyl-2-(4Z,7Z,10Z,13Z,16Z,19Z-docosahexaenoyl)-sn-glycerol + H2O = 2-(4Z,7Z,10Z,13Z,16Z,19Z-docosahexaenoyl)-glycerol + octadecanoate + H(+)</text>
        <dbReference type="Rhea" id="RHEA:77107"/>
        <dbReference type="ChEBI" id="CHEBI:15377"/>
        <dbReference type="ChEBI" id="CHEBI:15378"/>
        <dbReference type="ChEBI" id="CHEBI:25629"/>
        <dbReference type="ChEBI" id="CHEBI:77129"/>
        <dbReference type="ChEBI" id="CHEBI:186738"/>
    </reaction>
</comment>
<evidence type="ECO:0000313" key="14">
    <source>
        <dbReference type="Proteomes" id="UP000321570"/>
    </source>
</evidence>
<protein>
    <recommendedName>
        <fullName evidence="7">sn-1-specific diacylglycerol lipase ABHD11</fullName>
        <ecNumber evidence="3">3.1.1.116</ecNumber>
    </recommendedName>
    <alternativeName>
        <fullName evidence="4">Alpha/beta hydrolase domain-containing protein 11</fullName>
    </alternativeName>
</protein>
<feature type="domain" description="AB hydrolase-1" evidence="12">
    <location>
        <begin position="23"/>
        <end position="265"/>
    </location>
</feature>
<dbReference type="PANTHER" id="PTHR46118">
    <property type="entry name" value="PROTEIN ABHD11"/>
    <property type="match status" value="1"/>
</dbReference>
<dbReference type="AlphaFoldDB" id="A0A564Z9D2"/>
<proteinExistence type="inferred from homology"/>
<dbReference type="InterPro" id="IPR029058">
    <property type="entry name" value="AB_hydrolase_fold"/>
</dbReference>
<dbReference type="PRINTS" id="PR00412">
    <property type="entry name" value="EPOXHYDRLASE"/>
</dbReference>
<gene>
    <name evidence="13" type="ORF">WMSIL1_LOCUS13839</name>
</gene>
<dbReference type="InterPro" id="IPR000073">
    <property type="entry name" value="AB_hydrolase_1"/>
</dbReference>
<comment type="similarity">
    <text evidence="1">Belongs to the AB hydrolase superfamily.</text>
</comment>
<dbReference type="Proteomes" id="UP000321570">
    <property type="component" value="Unassembled WGS sequence"/>
</dbReference>
<dbReference type="GO" id="GO:0052689">
    <property type="term" value="F:carboxylic ester hydrolase activity"/>
    <property type="evidence" value="ECO:0007669"/>
    <property type="project" value="TreeGrafter"/>
</dbReference>
<evidence type="ECO:0000256" key="9">
    <source>
        <dbReference type="ARBA" id="ARBA00048504"/>
    </source>
</evidence>
<comment type="catalytic activity">
    <reaction evidence="10">
        <text>1-octadecanoyl-2-(9Z-octadecenoyl)-sn-glycerol + H2O = 2-(9Z-octadecenoyl)-glycerol + octadecanoate + H(+)</text>
        <dbReference type="Rhea" id="RHEA:77103"/>
        <dbReference type="ChEBI" id="CHEBI:15377"/>
        <dbReference type="ChEBI" id="CHEBI:15378"/>
        <dbReference type="ChEBI" id="CHEBI:25629"/>
        <dbReference type="ChEBI" id="CHEBI:73990"/>
        <dbReference type="ChEBI" id="CHEBI:75468"/>
    </reaction>
</comment>
<dbReference type="SUPFAM" id="SSF53474">
    <property type="entry name" value="alpha/beta-Hydrolases"/>
    <property type="match status" value="1"/>
</dbReference>
<comment type="catalytic activity">
    <reaction evidence="9">
        <text>1,2-didecanoylglycerol + H2O = decanoylglycerol + decanoate + H(+)</text>
        <dbReference type="Rhea" id="RHEA:48596"/>
        <dbReference type="ChEBI" id="CHEBI:11152"/>
        <dbReference type="ChEBI" id="CHEBI:15377"/>
        <dbReference type="ChEBI" id="CHEBI:15378"/>
        <dbReference type="ChEBI" id="CHEBI:27689"/>
        <dbReference type="ChEBI" id="CHEBI:90605"/>
    </reaction>
</comment>
<reference evidence="13 14" key="1">
    <citation type="submission" date="2019-07" db="EMBL/GenBank/DDBJ databases">
        <authorList>
            <person name="Jastrzebski P J."/>
            <person name="Paukszto L."/>
            <person name="Jastrzebski P J."/>
        </authorList>
    </citation>
    <scope>NUCLEOTIDE SEQUENCE [LARGE SCALE GENOMIC DNA]</scope>
    <source>
        <strain evidence="13 14">WMS-il1</strain>
    </source>
</reference>
<evidence type="ECO:0000256" key="5">
    <source>
        <dbReference type="ARBA" id="ARBA00043667"/>
    </source>
</evidence>
<evidence type="ECO:0000256" key="6">
    <source>
        <dbReference type="ARBA" id="ARBA00043742"/>
    </source>
</evidence>
<evidence type="ECO:0000259" key="12">
    <source>
        <dbReference type="Pfam" id="PF00561"/>
    </source>
</evidence>
<evidence type="ECO:0000256" key="8">
    <source>
        <dbReference type="ARBA" id="ARBA00048283"/>
    </source>
</evidence>
<comment type="catalytic activity">
    <reaction evidence="6">
        <text>a 1,3-diacyl-sn-glycerol + H2O = a 1-acyl-sn-glycerol + a fatty acid + H(+)</text>
        <dbReference type="Rhea" id="RHEA:38503"/>
        <dbReference type="ChEBI" id="CHEBI:15377"/>
        <dbReference type="ChEBI" id="CHEBI:15378"/>
        <dbReference type="ChEBI" id="CHEBI:28868"/>
        <dbReference type="ChEBI" id="CHEBI:64683"/>
        <dbReference type="ChEBI" id="CHEBI:77272"/>
    </reaction>
</comment>
<keyword evidence="2" id="KW-0378">Hydrolase</keyword>
<dbReference type="Gene3D" id="3.40.50.1820">
    <property type="entry name" value="alpha/beta hydrolase"/>
    <property type="match status" value="1"/>
</dbReference>
<evidence type="ECO:0000256" key="10">
    <source>
        <dbReference type="ARBA" id="ARBA00048513"/>
    </source>
</evidence>
<evidence type="ECO:0000256" key="7">
    <source>
        <dbReference type="ARBA" id="ARBA00044064"/>
    </source>
</evidence>
<dbReference type="EMBL" id="CABIJS010000698">
    <property type="protein sequence ID" value="VUZ56107.1"/>
    <property type="molecule type" value="Genomic_DNA"/>
</dbReference>
<dbReference type="PROSITE" id="PS51257">
    <property type="entry name" value="PROKAR_LIPOPROTEIN"/>
    <property type="match status" value="1"/>
</dbReference>
<dbReference type="InterPro" id="IPR000639">
    <property type="entry name" value="Epox_hydrolase-like"/>
</dbReference>
<evidence type="ECO:0000256" key="3">
    <source>
        <dbReference type="ARBA" id="ARBA00026104"/>
    </source>
</evidence>
<dbReference type="EC" id="3.1.1.116" evidence="3"/>
<sequence>MARRSVKMAFDLHKSVSASNQDPIVIMHGLLGCKRNWRSIARALNNKGFGRVYCVDARNHGMSPWSNEMNYNFLAQDLLDFISDLKSPNVSLIGHSMGGKASMTAALMEPSMIYRLIVIDIAPYISPNRANTDLFISLMNLTDLKTVMEETKTLHGLRARLMKQWKDVIPSAFQRSFILTNLRESNGEPDWLVNVQILHKNLHDLFDFPYSQDDSSVSYKDPALFISGEKSVFLQPDQMPYVFHFFPNAKRVEIPGASHWVNADAPEALTDAITDFINQGN</sequence>
<comment type="catalytic activity">
    <reaction evidence="5">
        <text>a 1,2-diacyl-sn-glycerol + H2O = a 2-acylglycerol + a fatty acid + H(+)</text>
        <dbReference type="Rhea" id="RHEA:33275"/>
        <dbReference type="ChEBI" id="CHEBI:15377"/>
        <dbReference type="ChEBI" id="CHEBI:15378"/>
        <dbReference type="ChEBI" id="CHEBI:17389"/>
        <dbReference type="ChEBI" id="CHEBI:17815"/>
        <dbReference type="ChEBI" id="CHEBI:28868"/>
        <dbReference type="EC" id="3.1.1.116"/>
    </reaction>
</comment>